<organism evidence="1 2">
    <name type="scientific">Geotrichum candidum</name>
    <name type="common">Oospora lactis</name>
    <name type="synonym">Dipodascus geotrichum</name>
    <dbReference type="NCBI Taxonomy" id="1173061"/>
    <lineage>
        <taxon>Eukaryota</taxon>
        <taxon>Fungi</taxon>
        <taxon>Dikarya</taxon>
        <taxon>Ascomycota</taxon>
        <taxon>Saccharomycotina</taxon>
        <taxon>Dipodascomycetes</taxon>
        <taxon>Dipodascales</taxon>
        <taxon>Dipodascaceae</taxon>
        <taxon>Geotrichum</taxon>
    </lineage>
</organism>
<name>A0A9P5FYQ7_GEOCN</name>
<comment type="caution">
    <text evidence="1">The sequence shown here is derived from an EMBL/GenBank/DDBJ whole genome shotgun (WGS) entry which is preliminary data.</text>
</comment>
<dbReference type="InterPro" id="IPR027434">
    <property type="entry name" value="Homing_endonucl"/>
</dbReference>
<reference evidence="1" key="1">
    <citation type="journal article" date="2020" name="Front. Microbiol.">
        <title>Phenotypic and Genetic Characterization of the Cheese Ripening Yeast Geotrichum candidum.</title>
        <authorList>
            <person name="Perkins V."/>
            <person name="Vignola S."/>
            <person name="Lessard M.H."/>
            <person name="Plante P.L."/>
            <person name="Corbeil J."/>
            <person name="Dugat-Bony E."/>
            <person name="Frenette M."/>
            <person name="Labrie S."/>
        </authorList>
    </citation>
    <scope>NUCLEOTIDE SEQUENCE</scope>
    <source>
        <strain evidence="1">LMA-70</strain>
    </source>
</reference>
<dbReference type="EMBL" id="QQZK01000174">
    <property type="protein sequence ID" value="KAF5094695.1"/>
    <property type="molecule type" value="Genomic_DNA"/>
</dbReference>
<dbReference type="Proteomes" id="UP000750522">
    <property type="component" value="Unassembled WGS sequence"/>
</dbReference>
<reference evidence="1" key="2">
    <citation type="submission" date="2020-01" db="EMBL/GenBank/DDBJ databases">
        <authorList>
            <person name="Perkins V."/>
            <person name="Lessard M.-H."/>
            <person name="Dugat-Bony E."/>
            <person name="Frenette M."/>
            <person name="Labrie S."/>
        </authorList>
    </citation>
    <scope>NUCLEOTIDE SEQUENCE</scope>
    <source>
        <strain evidence="1">LMA-70</strain>
    </source>
</reference>
<dbReference type="Gene3D" id="3.10.28.10">
    <property type="entry name" value="Homing endonucleases"/>
    <property type="match status" value="1"/>
</dbReference>
<gene>
    <name evidence="1" type="ORF">DV451_004950</name>
</gene>
<sequence length="76" mass="8320">MTEANNVLKENPFYLKLSELGLINNKHVSSVLQKHTVSVCHAIIAGVFDADGTYAKGQFDLEFSAKTGPKLFHSVV</sequence>
<protein>
    <submittedName>
        <fullName evidence="1">Uncharacterized protein</fullName>
    </submittedName>
</protein>
<evidence type="ECO:0000313" key="2">
    <source>
        <dbReference type="Proteomes" id="UP000750522"/>
    </source>
</evidence>
<dbReference type="AlphaFoldDB" id="A0A9P5FYQ7"/>
<proteinExistence type="predicted"/>
<accession>A0A9P5FYQ7</accession>
<evidence type="ECO:0000313" key="1">
    <source>
        <dbReference type="EMBL" id="KAF5094695.1"/>
    </source>
</evidence>